<evidence type="ECO:0000313" key="8">
    <source>
        <dbReference type="EMBL" id="QXO18356.1"/>
    </source>
</evidence>
<evidence type="ECO:0000256" key="1">
    <source>
        <dbReference type="ARBA" id="ARBA00004651"/>
    </source>
</evidence>
<feature type="transmembrane region" description="Helical" evidence="6">
    <location>
        <begin position="40"/>
        <end position="62"/>
    </location>
</feature>
<dbReference type="GO" id="GO:0022857">
    <property type="term" value="F:transmembrane transporter activity"/>
    <property type="evidence" value="ECO:0007669"/>
    <property type="project" value="InterPro"/>
</dbReference>
<evidence type="ECO:0000313" key="9">
    <source>
        <dbReference type="Proteomes" id="UP000694232"/>
    </source>
</evidence>
<dbReference type="RefSeq" id="WP_218562903.1">
    <property type="nucleotide sequence ID" value="NZ_CP076643.1"/>
</dbReference>
<dbReference type="Proteomes" id="UP000694232">
    <property type="component" value="Chromosome 1"/>
</dbReference>
<name>A0A975UCR0_9VIBR</name>
<organism evidence="8 9">
    <name type="scientific">Vibrio ostreae</name>
    <dbReference type="NCBI Taxonomy" id="2841925"/>
    <lineage>
        <taxon>Bacteria</taxon>
        <taxon>Pseudomonadati</taxon>
        <taxon>Pseudomonadota</taxon>
        <taxon>Gammaproteobacteria</taxon>
        <taxon>Vibrionales</taxon>
        <taxon>Vibrionaceae</taxon>
        <taxon>Vibrio</taxon>
    </lineage>
</organism>
<accession>A0A975UCR0</accession>
<dbReference type="KEGG" id="vos:KNV97_08790"/>
<keyword evidence="2" id="KW-1003">Cell membrane</keyword>
<proteinExistence type="predicted"/>
<keyword evidence="3 6" id="KW-0812">Transmembrane</keyword>
<evidence type="ECO:0000256" key="6">
    <source>
        <dbReference type="SAM" id="Phobius"/>
    </source>
</evidence>
<feature type="transmembrane region" description="Helical" evidence="6">
    <location>
        <begin position="129"/>
        <end position="150"/>
    </location>
</feature>
<comment type="subcellular location">
    <subcellularLocation>
        <location evidence="1">Cell membrane</location>
        <topology evidence="1">Multi-pass membrane protein</topology>
    </subcellularLocation>
</comment>
<feature type="domain" description="Major facilitator superfamily (MFS) profile" evidence="7">
    <location>
        <begin position="4"/>
        <end position="384"/>
    </location>
</feature>
<feature type="transmembrane region" description="Helical" evidence="6">
    <location>
        <begin position="229"/>
        <end position="250"/>
    </location>
</feature>
<feature type="transmembrane region" description="Helical" evidence="6">
    <location>
        <begin position="262"/>
        <end position="283"/>
    </location>
</feature>
<keyword evidence="5 6" id="KW-0472">Membrane</keyword>
<dbReference type="InterPro" id="IPR050189">
    <property type="entry name" value="MFS_Efflux_Transporters"/>
</dbReference>
<feature type="transmembrane region" description="Helical" evidence="6">
    <location>
        <begin position="95"/>
        <end position="117"/>
    </location>
</feature>
<dbReference type="PANTHER" id="PTHR43124">
    <property type="entry name" value="PURINE EFFLUX PUMP PBUE"/>
    <property type="match status" value="1"/>
</dbReference>
<dbReference type="InterPro" id="IPR020846">
    <property type="entry name" value="MFS_dom"/>
</dbReference>
<dbReference type="CDD" id="cd17324">
    <property type="entry name" value="MFS_NepI_like"/>
    <property type="match status" value="1"/>
</dbReference>
<dbReference type="InterPro" id="IPR011701">
    <property type="entry name" value="MFS"/>
</dbReference>
<evidence type="ECO:0000256" key="4">
    <source>
        <dbReference type="ARBA" id="ARBA00022989"/>
    </source>
</evidence>
<evidence type="ECO:0000256" key="2">
    <source>
        <dbReference type="ARBA" id="ARBA00022475"/>
    </source>
</evidence>
<feature type="transmembrane region" description="Helical" evidence="6">
    <location>
        <begin position="329"/>
        <end position="354"/>
    </location>
</feature>
<gene>
    <name evidence="8" type="ORF">KNV97_08790</name>
</gene>
<evidence type="ECO:0000259" key="7">
    <source>
        <dbReference type="PROSITE" id="PS50850"/>
    </source>
</evidence>
<feature type="transmembrane region" description="Helical" evidence="6">
    <location>
        <begin position="69"/>
        <end position="89"/>
    </location>
</feature>
<feature type="transmembrane region" description="Helical" evidence="6">
    <location>
        <begin position="156"/>
        <end position="178"/>
    </location>
</feature>
<evidence type="ECO:0000256" key="3">
    <source>
        <dbReference type="ARBA" id="ARBA00022692"/>
    </source>
</evidence>
<reference evidence="8" key="1">
    <citation type="submission" date="2021-06" db="EMBL/GenBank/DDBJ databases">
        <title>Vibrio nov. sp., novel gut bacterium isolated from Yellow Sea oyster.</title>
        <authorList>
            <person name="Muhammad N."/>
            <person name="Nguyen T.H."/>
            <person name="Lee Y.-J."/>
            <person name="Ko J."/>
            <person name="Kim S.-G."/>
        </authorList>
    </citation>
    <scope>NUCLEOTIDE SEQUENCE</scope>
    <source>
        <strain evidence="8">OG9-811</strain>
    </source>
</reference>
<dbReference type="GO" id="GO:0005886">
    <property type="term" value="C:plasma membrane"/>
    <property type="evidence" value="ECO:0007669"/>
    <property type="project" value="UniProtKB-SubCell"/>
</dbReference>
<keyword evidence="9" id="KW-1185">Reference proteome</keyword>
<protein>
    <submittedName>
        <fullName evidence="8">MFS transporter</fullName>
    </submittedName>
</protein>
<evidence type="ECO:0000256" key="5">
    <source>
        <dbReference type="ARBA" id="ARBA00023136"/>
    </source>
</evidence>
<feature type="transmembrane region" description="Helical" evidence="6">
    <location>
        <begin position="289"/>
        <end position="309"/>
    </location>
</feature>
<dbReference type="PANTHER" id="PTHR43124:SF3">
    <property type="entry name" value="CHLORAMPHENICOL EFFLUX PUMP RV0191"/>
    <property type="match status" value="1"/>
</dbReference>
<feature type="transmembrane region" description="Helical" evidence="6">
    <location>
        <begin position="360"/>
        <end position="379"/>
    </location>
</feature>
<dbReference type="Pfam" id="PF07690">
    <property type="entry name" value="MFS_1"/>
    <property type="match status" value="1"/>
</dbReference>
<dbReference type="PROSITE" id="PS50850">
    <property type="entry name" value="MFS"/>
    <property type="match status" value="1"/>
</dbReference>
<feature type="transmembrane region" description="Helical" evidence="6">
    <location>
        <begin position="199"/>
        <end position="223"/>
    </location>
</feature>
<sequence length="390" mass="40851">MPIALWALAIGAFGIGTTEFIIAGLLPVIAADFDVSVPVAGYLATAYALGVFVGAPALVIFGARIAKKAMLVVLMLLFIAGNLITAMAPDMSIAILGRIVTSLTHGAFFGIGSIIAAEMVEPSKRVRAIAFMFMGLTVANLVGVPAGTWLGQHVSWRATFAVISLIGVVGVLGIWRLIPHQPKDKEHKFSKEFNAFRSRNVLVAMGITVLGPGAFFTSITYMAPMAIELAGYSPAHITWLMLLFGFGLFVGNQLGGKYADKALMPMLYTTLFAQGAVLLVFNFTIHSQFMTALCIFLMAAFGFATVSPIQKLVMDKAKAAGAPTLAATVNIGMFNLGNALGAWLGGVVIAAGYGLQSPNWAGGLLSFGALILALVSGLMDKAGQAEPVTS</sequence>
<dbReference type="EMBL" id="CP076643">
    <property type="protein sequence ID" value="QXO18356.1"/>
    <property type="molecule type" value="Genomic_DNA"/>
</dbReference>
<dbReference type="AlphaFoldDB" id="A0A975UCR0"/>
<keyword evidence="4 6" id="KW-1133">Transmembrane helix</keyword>